<dbReference type="Proteomes" id="UP000325081">
    <property type="component" value="Unassembled WGS sequence"/>
</dbReference>
<comment type="caution">
    <text evidence="1">The sequence shown here is derived from an EMBL/GenBank/DDBJ whole genome shotgun (WGS) entry which is preliminary data.</text>
</comment>
<organism evidence="1 2">
    <name type="scientific">Striga asiatica</name>
    <name type="common">Asiatic witchweed</name>
    <name type="synonym">Buchnera asiatica</name>
    <dbReference type="NCBI Taxonomy" id="4170"/>
    <lineage>
        <taxon>Eukaryota</taxon>
        <taxon>Viridiplantae</taxon>
        <taxon>Streptophyta</taxon>
        <taxon>Embryophyta</taxon>
        <taxon>Tracheophyta</taxon>
        <taxon>Spermatophyta</taxon>
        <taxon>Magnoliopsida</taxon>
        <taxon>eudicotyledons</taxon>
        <taxon>Gunneridae</taxon>
        <taxon>Pentapetalae</taxon>
        <taxon>asterids</taxon>
        <taxon>lamiids</taxon>
        <taxon>Lamiales</taxon>
        <taxon>Orobanchaceae</taxon>
        <taxon>Buchnereae</taxon>
        <taxon>Striga</taxon>
    </lineage>
</organism>
<evidence type="ECO:0000313" key="1">
    <source>
        <dbReference type="EMBL" id="GER41975.1"/>
    </source>
</evidence>
<keyword evidence="2" id="KW-1185">Reference proteome</keyword>
<proteinExistence type="predicted"/>
<gene>
    <name evidence="1" type="ORF">STAS_18730</name>
</gene>
<dbReference type="EMBL" id="BKCP01006217">
    <property type="protein sequence ID" value="GER41975.1"/>
    <property type="molecule type" value="Genomic_DNA"/>
</dbReference>
<dbReference type="OrthoDB" id="10685934at2759"/>
<name>A0A5A7Q9P1_STRAF</name>
<accession>A0A5A7Q9P1</accession>
<sequence>MGHKRPPVVTQARMVLSHHVLIMVNKTLPIPVQIKRVLDKNLVHPPLFLRKQHVYQGRLIVCLERRPALQMSCQDLTRFIADRALGPHWSPNVQQIQRPLAVADQEAASVQSNP</sequence>
<protein>
    <submittedName>
        <fullName evidence="1">Calcium-dependent lipid-binding family protein</fullName>
    </submittedName>
</protein>
<evidence type="ECO:0000313" key="2">
    <source>
        <dbReference type="Proteomes" id="UP000325081"/>
    </source>
</evidence>
<reference evidence="2" key="1">
    <citation type="journal article" date="2019" name="Curr. Biol.">
        <title>Genome Sequence of Striga asiatica Provides Insight into the Evolution of Plant Parasitism.</title>
        <authorList>
            <person name="Yoshida S."/>
            <person name="Kim S."/>
            <person name="Wafula E.K."/>
            <person name="Tanskanen J."/>
            <person name="Kim Y.M."/>
            <person name="Honaas L."/>
            <person name="Yang Z."/>
            <person name="Spallek T."/>
            <person name="Conn C.E."/>
            <person name="Ichihashi Y."/>
            <person name="Cheong K."/>
            <person name="Cui S."/>
            <person name="Der J.P."/>
            <person name="Gundlach H."/>
            <person name="Jiao Y."/>
            <person name="Hori C."/>
            <person name="Ishida J.K."/>
            <person name="Kasahara H."/>
            <person name="Kiba T."/>
            <person name="Kim M.S."/>
            <person name="Koo N."/>
            <person name="Laohavisit A."/>
            <person name="Lee Y.H."/>
            <person name="Lumba S."/>
            <person name="McCourt P."/>
            <person name="Mortimer J.C."/>
            <person name="Mutuku J.M."/>
            <person name="Nomura T."/>
            <person name="Sasaki-Sekimoto Y."/>
            <person name="Seto Y."/>
            <person name="Wang Y."/>
            <person name="Wakatake T."/>
            <person name="Sakakibara H."/>
            <person name="Demura T."/>
            <person name="Yamaguchi S."/>
            <person name="Yoneyama K."/>
            <person name="Manabe R.I."/>
            <person name="Nelson D.C."/>
            <person name="Schulman A.H."/>
            <person name="Timko M.P."/>
            <person name="dePamphilis C.W."/>
            <person name="Choi D."/>
            <person name="Shirasu K."/>
        </authorList>
    </citation>
    <scope>NUCLEOTIDE SEQUENCE [LARGE SCALE GENOMIC DNA]</scope>
    <source>
        <strain evidence="2">cv. UVA1</strain>
    </source>
</reference>
<dbReference type="AlphaFoldDB" id="A0A5A7Q9P1"/>